<sequence length="140" mass="16367">MESISAKEKLGVCLRQGIVSEVCNVIISKIKNECIPCPKKEDWVPISKDILENLKFSHCIVALRDEAFHLKNYLLRPYPGRLKVTMMRQIKYNERLSRERKGQERTVVEDTFVQLIAKFRIKCRRFKALLINADKIVMTT</sequence>
<protein>
    <submittedName>
        <fullName evidence="1">Protein ALP1-like</fullName>
    </submittedName>
</protein>
<dbReference type="Proteomes" id="UP000478052">
    <property type="component" value="Unassembled WGS sequence"/>
</dbReference>
<reference evidence="1 2" key="1">
    <citation type="submission" date="2019-08" db="EMBL/GenBank/DDBJ databases">
        <title>Whole genome of Aphis craccivora.</title>
        <authorList>
            <person name="Voronova N.V."/>
            <person name="Shulinski R.S."/>
            <person name="Bandarenka Y.V."/>
            <person name="Zhorov D.G."/>
            <person name="Warner D."/>
        </authorList>
    </citation>
    <scope>NUCLEOTIDE SEQUENCE [LARGE SCALE GENOMIC DNA]</scope>
    <source>
        <strain evidence="1">180601</strain>
        <tissue evidence="1">Whole Body</tissue>
    </source>
</reference>
<comment type="caution">
    <text evidence="1">The sequence shown here is derived from an EMBL/GenBank/DDBJ whole genome shotgun (WGS) entry which is preliminary data.</text>
</comment>
<name>A0A6G0Z806_APHCR</name>
<evidence type="ECO:0000313" key="2">
    <source>
        <dbReference type="Proteomes" id="UP000478052"/>
    </source>
</evidence>
<organism evidence="1 2">
    <name type="scientific">Aphis craccivora</name>
    <name type="common">Cowpea aphid</name>
    <dbReference type="NCBI Taxonomy" id="307492"/>
    <lineage>
        <taxon>Eukaryota</taxon>
        <taxon>Metazoa</taxon>
        <taxon>Ecdysozoa</taxon>
        <taxon>Arthropoda</taxon>
        <taxon>Hexapoda</taxon>
        <taxon>Insecta</taxon>
        <taxon>Pterygota</taxon>
        <taxon>Neoptera</taxon>
        <taxon>Paraneoptera</taxon>
        <taxon>Hemiptera</taxon>
        <taxon>Sternorrhyncha</taxon>
        <taxon>Aphidomorpha</taxon>
        <taxon>Aphidoidea</taxon>
        <taxon>Aphididae</taxon>
        <taxon>Aphidini</taxon>
        <taxon>Aphis</taxon>
        <taxon>Aphis</taxon>
    </lineage>
</organism>
<dbReference type="OrthoDB" id="1681765at2759"/>
<evidence type="ECO:0000313" key="1">
    <source>
        <dbReference type="EMBL" id="KAF0766450.1"/>
    </source>
</evidence>
<keyword evidence="2" id="KW-1185">Reference proteome</keyword>
<proteinExistence type="predicted"/>
<accession>A0A6G0Z806</accession>
<dbReference type="AlphaFoldDB" id="A0A6G0Z806"/>
<dbReference type="EMBL" id="VUJU01001190">
    <property type="protein sequence ID" value="KAF0766450.1"/>
    <property type="molecule type" value="Genomic_DNA"/>
</dbReference>
<gene>
    <name evidence="1" type="ORF">FWK35_00008191</name>
</gene>